<evidence type="ECO:0000256" key="3">
    <source>
        <dbReference type="ARBA" id="ARBA00023163"/>
    </source>
</evidence>
<protein>
    <recommendedName>
        <fullName evidence="6">HTH myb-type domain-containing protein</fullName>
    </recommendedName>
</protein>
<dbReference type="InterPro" id="IPR009057">
    <property type="entry name" value="Homeodomain-like_sf"/>
</dbReference>
<dbReference type="PANTHER" id="PTHR31499">
    <property type="entry name" value="MYB FAMILY TRANSCRIPTION FACTOR PHL11"/>
    <property type="match status" value="1"/>
</dbReference>
<keyword evidence="8" id="KW-1185">Reference proteome</keyword>
<dbReference type="Gene3D" id="1.10.10.60">
    <property type="entry name" value="Homeodomain-like"/>
    <property type="match status" value="1"/>
</dbReference>
<accession>A0ABY9BUC9</accession>
<keyword evidence="2" id="KW-0805">Transcription regulation</keyword>
<feature type="domain" description="HTH myb-type" evidence="6">
    <location>
        <begin position="67"/>
        <end position="124"/>
    </location>
</feature>
<proteinExistence type="predicted"/>
<evidence type="ECO:0000256" key="5">
    <source>
        <dbReference type="SAM" id="MobiDB-lite"/>
    </source>
</evidence>
<evidence type="ECO:0000259" key="6">
    <source>
        <dbReference type="PROSITE" id="PS51294"/>
    </source>
</evidence>
<feature type="region of interest" description="Disordered" evidence="5">
    <location>
        <begin position="130"/>
        <end position="171"/>
    </location>
</feature>
<evidence type="ECO:0000313" key="7">
    <source>
        <dbReference type="EMBL" id="WJZ86416.1"/>
    </source>
</evidence>
<keyword evidence="3" id="KW-0804">Transcription</keyword>
<evidence type="ECO:0000256" key="2">
    <source>
        <dbReference type="ARBA" id="ARBA00023015"/>
    </source>
</evidence>
<feature type="compositionally biased region" description="Basic and acidic residues" evidence="5">
    <location>
        <begin position="152"/>
        <end position="171"/>
    </location>
</feature>
<dbReference type="SUPFAM" id="SSF46689">
    <property type="entry name" value="Homeodomain-like"/>
    <property type="match status" value="1"/>
</dbReference>
<dbReference type="Proteomes" id="UP001227230">
    <property type="component" value="Chromosome 4"/>
</dbReference>
<dbReference type="NCBIfam" id="TIGR01557">
    <property type="entry name" value="myb_SHAQKYF"/>
    <property type="match status" value="1"/>
</dbReference>
<organism evidence="7 8">
    <name type="scientific">Vitis vinifera</name>
    <name type="common">Grape</name>
    <dbReference type="NCBI Taxonomy" id="29760"/>
    <lineage>
        <taxon>Eukaryota</taxon>
        <taxon>Viridiplantae</taxon>
        <taxon>Streptophyta</taxon>
        <taxon>Embryophyta</taxon>
        <taxon>Tracheophyta</taxon>
        <taxon>Spermatophyta</taxon>
        <taxon>Magnoliopsida</taxon>
        <taxon>eudicotyledons</taxon>
        <taxon>Gunneridae</taxon>
        <taxon>Pentapetalae</taxon>
        <taxon>rosids</taxon>
        <taxon>Vitales</taxon>
        <taxon>Vitaceae</taxon>
        <taxon>Viteae</taxon>
        <taxon>Vitis</taxon>
    </lineage>
</organism>
<dbReference type="InterPro" id="IPR017930">
    <property type="entry name" value="Myb_dom"/>
</dbReference>
<evidence type="ECO:0000256" key="4">
    <source>
        <dbReference type="ARBA" id="ARBA00023242"/>
    </source>
</evidence>
<reference evidence="7 8" key="1">
    <citation type="journal article" date="2023" name="Hortic Res">
        <title>The complete reference genome for grapevine (Vitis vinifera L.) genetics and breeding.</title>
        <authorList>
            <person name="Shi X."/>
            <person name="Cao S."/>
            <person name="Wang X."/>
            <person name="Huang S."/>
            <person name="Wang Y."/>
            <person name="Liu Z."/>
            <person name="Liu W."/>
            <person name="Leng X."/>
            <person name="Peng Y."/>
            <person name="Wang N."/>
            <person name="Wang Y."/>
            <person name="Ma Z."/>
            <person name="Xu X."/>
            <person name="Zhang F."/>
            <person name="Xue H."/>
            <person name="Zhong H."/>
            <person name="Wang Y."/>
            <person name="Zhang K."/>
            <person name="Velt A."/>
            <person name="Avia K."/>
            <person name="Holtgrawe D."/>
            <person name="Grimplet J."/>
            <person name="Matus J.T."/>
            <person name="Ware D."/>
            <person name="Wu X."/>
            <person name="Wang H."/>
            <person name="Liu C."/>
            <person name="Fang Y."/>
            <person name="Rustenholz C."/>
            <person name="Cheng Z."/>
            <person name="Xiao H."/>
            <person name="Zhou Y."/>
        </authorList>
    </citation>
    <scope>NUCLEOTIDE SEQUENCE [LARGE SCALE GENOMIC DNA]</scope>
    <source>
        <strain evidence="8">cv. Pinot noir / PN40024</strain>
        <tissue evidence="7">Leaf</tissue>
    </source>
</reference>
<evidence type="ECO:0000313" key="8">
    <source>
        <dbReference type="Proteomes" id="UP001227230"/>
    </source>
</evidence>
<dbReference type="Pfam" id="PF00249">
    <property type="entry name" value="Myb_DNA-binding"/>
    <property type="match status" value="1"/>
</dbReference>
<dbReference type="InterPro" id="IPR001005">
    <property type="entry name" value="SANT/Myb"/>
</dbReference>
<name>A0ABY9BUC9_VITVI</name>
<comment type="subcellular location">
    <subcellularLocation>
        <location evidence="1">Nucleus</location>
    </subcellularLocation>
</comment>
<dbReference type="EMBL" id="CP126651">
    <property type="protein sequence ID" value="WJZ86416.1"/>
    <property type="molecule type" value="Genomic_DNA"/>
</dbReference>
<keyword evidence="4" id="KW-0539">Nucleus</keyword>
<sequence>MFGGGRGGRGGGELQELGVLPIHPYQASYQQMLLPHPQQGMVEGPASFPIQVQEYRRPSIVLPSDLKPRLRWSPELHTLFVDAVNQLGGHEKATPKAIMKIMAVRGLTLYHLKSHLQKYRMRMLSVIKEATRRTSQQEKQRKKGGTSSSSLPEDKNEVHKSEEEGKNKIVHDSEVDPAIVYLNLDDKGDDDTDIAMATVNLPGVNIESP</sequence>
<dbReference type="PROSITE" id="PS51294">
    <property type="entry name" value="HTH_MYB"/>
    <property type="match status" value="1"/>
</dbReference>
<dbReference type="InterPro" id="IPR006447">
    <property type="entry name" value="Myb_dom_plants"/>
</dbReference>
<feature type="compositionally biased region" description="Basic and acidic residues" evidence="5">
    <location>
        <begin position="130"/>
        <end position="139"/>
    </location>
</feature>
<evidence type="ECO:0000256" key="1">
    <source>
        <dbReference type="ARBA" id="ARBA00004123"/>
    </source>
</evidence>
<dbReference type="InterPro" id="IPR046955">
    <property type="entry name" value="PHR1-like"/>
</dbReference>
<gene>
    <name evidence="7" type="ORF">VitviT2T_005873</name>
</gene>
<dbReference type="PANTHER" id="PTHR31499:SF43">
    <property type="entry name" value="MYB FAMILY TRANSCRIPTION FACTOR APL"/>
    <property type="match status" value="1"/>
</dbReference>